<dbReference type="OrthoDB" id="504170at2759"/>
<dbReference type="InterPro" id="IPR011009">
    <property type="entry name" value="Kinase-like_dom_sf"/>
</dbReference>
<dbReference type="Gene3D" id="1.10.510.10">
    <property type="entry name" value="Transferase(Phosphotransferase) domain 1"/>
    <property type="match status" value="1"/>
</dbReference>
<evidence type="ECO:0000256" key="11">
    <source>
        <dbReference type="SAM" id="MobiDB-lite"/>
    </source>
</evidence>
<feature type="compositionally biased region" description="Polar residues" evidence="11">
    <location>
        <begin position="100"/>
        <end position="109"/>
    </location>
</feature>
<dbReference type="FunFam" id="1.10.510.10:FF:000571">
    <property type="entry name" value="Maternal embryonic leucine zipper kinase"/>
    <property type="match status" value="1"/>
</dbReference>
<evidence type="ECO:0000256" key="8">
    <source>
        <dbReference type="ARBA" id="ARBA00022840"/>
    </source>
</evidence>
<dbReference type="Pfam" id="PF16797">
    <property type="entry name" value="Fungal_KA1"/>
    <property type="match status" value="1"/>
</dbReference>
<dbReference type="Pfam" id="PF00069">
    <property type="entry name" value="Pkinase"/>
    <property type="match status" value="1"/>
</dbReference>
<dbReference type="InterPro" id="IPR000719">
    <property type="entry name" value="Prot_kinase_dom"/>
</dbReference>
<name>A0A9P6GM10_9PLEO</name>
<dbReference type="EC" id="2.7.11.1" evidence="2"/>
<evidence type="ECO:0000256" key="3">
    <source>
        <dbReference type="ARBA" id="ARBA00022527"/>
    </source>
</evidence>
<evidence type="ECO:0000256" key="9">
    <source>
        <dbReference type="ARBA" id="ARBA00047899"/>
    </source>
</evidence>
<dbReference type="InterPro" id="IPR031850">
    <property type="entry name" value="Fungal_KA1_dom"/>
</dbReference>
<keyword evidence="4" id="KW-0597">Phosphoprotein</keyword>
<dbReference type="GO" id="GO:0005524">
    <property type="term" value="F:ATP binding"/>
    <property type="evidence" value="ECO:0007669"/>
    <property type="project" value="UniProtKB-KW"/>
</dbReference>
<gene>
    <name evidence="13" type="ORF">PMIN01_03495</name>
</gene>
<evidence type="ECO:0000256" key="1">
    <source>
        <dbReference type="ARBA" id="ARBA00010791"/>
    </source>
</evidence>
<dbReference type="PANTHER" id="PTHR24346:SF110">
    <property type="entry name" value="NON-SPECIFIC SERINE_THREONINE PROTEIN KINASE"/>
    <property type="match status" value="1"/>
</dbReference>
<keyword evidence="8" id="KW-0067">ATP-binding</keyword>
<evidence type="ECO:0000313" key="14">
    <source>
        <dbReference type="Proteomes" id="UP000756921"/>
    </source>
</evidence>
<feature type="compositionally biased region" description="Basic and acidic residues" evidence="11">
    <location>
        <begin position="24"/>
        <end position="41"/>
    </location>
</feature>
<dbReference type="GO" id="GO:0035556">
    <property type="term" value="P:intracellular signal transduction"/>
    <property type="evidence" value="ECO:0007669"/>
    <property type="project" value="TreeGrafter"/>
</dbReference>
<comment type="catalytic activity">
    <reaction evidence="10">
        <text>L-seryl-[protein] + ATP = O-phospho-L-seryl-[protein] + ADP + H(+)</text>
        <dbReference type="Rhea" id="RHEA:17989"/>
        <dbReference type="Rhea" id="RHEA-COMP:9863"/>
        <dbReference type="Rhea" id="RHEA-COMP:11604"/>
        <dbReference type="ChEBI" id="CHEBI:15378"/>
        <dbReference type="ChEBI" id="CHEBI:29999"/>
        <dbReference type="ChEBI" id="CHEBI:30616"/>
        <dbReference type="ChEBI" id="CHEBI:83421"/>
        <dbReference type="ChEBI" id="CHEBI:456216"/>
        <dbReference type="EC" id="2.7.11.1"/>
    </reaction>
</comment>
<evidence type="ECO:0000256" key="5">
    <source>
        <dbReference type="ARBA" id="ARBA00022679"/>
    </source>
</evidence>
<feature type="compositionally biased region" description="Polar residues" evidence="11">
    <location>
        <begin position="678"/>
        <end position="694"/>
    </location>
</feature>
<proteinExistence type="inferred from homology"/>
<feature type="compositionally biased region" description="Basic and acidic residues" evidence="11">
    <location>
        <begin position="759"/>
        <end position="771"/>
    </location>
</feature>
<dbReference type="InterPro" id="IPR008271">
    <property type="entry name" value="Ser/Thr_kinase_AS"/>
</dbReference>
<dbReference type="InterPro" id="IPR043024">
    <property type="entry name" value="KA1_sf_fungal"/>
</dbReference>
<dbReference type="Proteomes" id="UP000756921">
    <property type="component" value="Unassembled WGS sequence"/>
</dbReference>
<dbReference type="SUPFAM" id="SSF56112">
    <property type="entry name" value="Protein kinase-like (PK-like)"/>
    <property type="match status" value="1"/>
</dbReference>
<feature type="region of interest" description="Disordered" evidence="11">
    <location>
        <begin position="675"/>
        <end position="814"/>
    </location>
</feature>
<keyword evidence="5" id="KW-0808">Transferase</keyword>
<evidence type="ECO:0000256" key="4">
    <source>
        <dbReference type="ARBA" id="ARBA00022553"/>
    </source>
</evidence>
<keyword evidence="6" id="KW-0547">Nucleotide-binding</keyword>
<evidence type="ECO:0000256" key="10">
    <source>
        <dbReference type="ARBA" id="ARBA00048679"/>
    </source>
</evidence>
<feature type="region of interest" description="Disordered" evidence="11">
    <location>
        <begin position="951"/>
        <end position="1094"/>
    </location>
</feature>
<dbReference type="PANTHER" id="PTHR24346">
    <property type="entry name" value="MAP/MICROTUBULE AFFINITY-REGULATING KINASE"/>
    <property type="match status" value="1"/>
</dbReference>
<feature type="compositionally biased region" description="Polar residues" evidence="11">
    <location>
        <begin position="601"/>
        <end position="631"/>
    </location>
</feature>
<dbReference type="PROSITE" id="PS50011">
    <property type="entry name" value="PROTEIN_KINASE_DOM"/>
    <property type="match status" value="1"/>
</dbReference>
<dbReference type="GO" id="GO:0004674">
    <property type="term" value="F:protein serine/threonine kinase activity"/>
    <property type="evidence" value="ECO:0007669"/>
    <property type="project" value="UniProtKB-KW"/>
</dbReference>
<comment type="caution">
    <text evidence="13">The sequence shown here is derived from an EMBL/GenBank/DDBJ whole genome shotgun (WGS) entry which is preliminary data.</text>
</comment>
<dbReference type="SMART" id="SM00220">
    <property type="entry name" value="S_TKc"/>
    <property type="match status" value="1"/>
</dbReference>
<comment type="catalytic activity">
    <reaction evidence="9">
        <text>L-threonyl-[protein] + ATP = O-phospho-L-threonyl-[protein] + ADP + H(+)</text>
        <dbReference type="Rhea" id="RHEA:46608"/>
        <dbReference type="Rhea" id="RHEA-COMP:11060"/>
        <dbReference type="Rhea" id="RHEA-COMP:11605"/>
        <dbReference type="ChEBI" id="CHEBI:15378"/>
        <dbReference type="ChEBI" id="CHEBI:30013"/>
        <dbReference type="ChEBI" id="CHEBI:30616"/>
        <dbReference type="ChEBI" id="CHEBI:61977"/>
        <dbReference type="ChEBI" id="CHEBI:456216"/>
        <dbReference type="EC" id="2.7.11.1"/>
    </reaction>
</comment>
<protein>
    <recommendedName>
        <fullName evidence="2">non-specific serine/threonine protein kinase</fullName>
        <ecNumber evidence="2">2.7.11.1</ecNumber>
    </recommendedName>
</protein>
<dbReference type="Gene3D" id="3.30.310.220">
    <property type="entry name" value="Fungal kinase associated-1 domain"/>
    <property type="match status" value="2"/>
</dbReference>
<organism evidence="13 14">
    <name type="scientific">Paraphaeosphaeria minitans</name>
    <dbReference type="NCBI Taxonomy" id="565426"/>
    <lineage>
        <taxon>Eukaryota</taxon>
        <taxon>Fungi</taxon>
        <taxon>Dikarya</taxon>
        <taxon>Ascomycota</taxon>
        <taxon>Pezizomycotina</taxon>
        <taxon>Dothideomycetes</taxon>
        <taxon>Pleosporomycetidae</taxon>
        <taxon>Pleosporales</taxon>
        <taxon>Massarineae</taxon>
        <taxon>Didymosphaeriaceae</taxon>
        <taxon>Paraphaeosphaeria</taxon>
    </lineage>
</organism>
<feature type="compositionally biased region" description="Basic and acidic residues" evidence="11">
    <location>
        <begin position="1028"/>
        <end position="1037"/>
    </location>
</feature>
<reference evidence="13" key="1">
    <citation type="journal article" date="2020" name="Mol. Plant Microbe Interact.">
        <title>Genome Sequence of the Biocontrol Agent Coniothyrium minitans strain Conio (IMI 134523).</title>
        <authorList>
            <person name="Patel D."/>
            <person name="Shittu T.A."/>
            <person name="Baroncelli R."/>
            <person name="Muthumeenakshi S."/>
            <person name="Osborne T.H."/>
            <person name="Janganan T.K."/>
            <person name="Sreenivasaprasad S."/>
        </authorList>
    </citation>
    <scope>NUCLEOTIDE SEQUENCE</scope>
    <source>
        <strain evidence="13">Conio</strain>
    </source>
</reference>
<sequence>MDHSFHGRPPTRRRTALGDATLRANEDHRLRSPRSTGDKLHALHIPTSSPKPLPHNESLVPNGTLAVQHEAHTSPSPQHKRLSAVMDECRPRNTKRDSEVSNASTNASTGGRRKTHIGPWQLGRTVGKGGCSRVRVVRHSGTGTYGAAKIISKATAEKVRALSMANLCDSAQYDPTLFTGGKIIPLGLEREICIMKLLDHPYIVKLFDIWENRNELYLIMEFVEGGELFGYIGKNGGLQEIDVVHIFRQIIAALWYCHRLNIFHRDLKPENILLDRETMTIKLVDFGMAALQPNGKKLTTPCGSPHYAAPEVIESRSYDGGKADVWSCGVILYVLLTGMPPFNYDGHDGEHENLKPLFQAITRADYVMPDALSREAKDLIRAILVPNPKRRISIEKIWEHPFMRKYDRQLGFHHTKEHVNSWIRPHAPVQWKPLTRLTIDREILRYMRTLWHSEKEETIIRRLLSDDETNHEKYFYAALQKYRNEQIENYMPSPHHAVGYSRSDHHHHHARRSPTAKDMLTLPSKNHKRSQSGYSILNDEHLYSQHSFYEPPPTEVSYDPFRASREPVLPNQDLHQNITVHRGSSSASRRARPTTALGHRTGSSLRVQALTNSKRGSVMTRTSSKRSAPSQRSAHVRRSSVSRSSLASSYLPSSPPVYVRPNTSVRRGVSFSHLRRSSVATAHTPDTPSIQYTPKQRESSSSRRGSVGSSLRSVRPSTFGDSPSVRPLPKPAARPVVPRLRLRKADSPSKYIQSAARKVSTELEKHMDEAFNRSSIGSSVRTSTTSDPRKDASGFETPPTTFSNRDSGATGSATPEHKAMYQHRPLPAIPNETPNTFLQRKLAETRAEIARRLEESGDSTEHFNEVIENLDRLMMPAAHVAKRTCSAPAKSPEHPAPLHVIPEEAKEDRFEPYVSNYRAFTEPFGASGKWRIADDSTIRVVEQSPTHIAPLSIRKKSEAGRSTKSENAPLGVLWPGPTRHTSAPSRPQAETGALAIRTNQSAQSHDAPEQAEKKEATIKKKKSSWFRRTPEERERPQEAQTKPVSDRLQIPEAWQGLDDRIKNDPPKASIPTPDLGKQNTKHSDGSTTSEFPMRGCGTTIGKSEGSGALKGFFGLFAKKTKESKRPLELDNFSTSSILSNFDTDNTGEAQARPGPPDFQMNWLSRFLHIKPASRALCFHARRGKVRQELVYLLRDWQRYGVRDVTYDRNTNVIHARVDKNNRKFTKLLFTAWVLEQNVFSIELADAVPFFSRLNLKPVAFVIELFVVLEDNKRANLCLGRFTQTRGAASSFRRAVEVIEDICREKHILIEEEQKKAAMCEILN</sequence>
<feature type="domain" description="Protein kinase" evidence="12">
    <location>
        <begin position="120"/>
        <end position="403"/>
    </location>
</feature>
<dbReference type="GO" id="GO:0005938">
    <property type="term" value="C:cell cortex"/>
    <property type="evidence" value="ECO:0007669"/>
    <property type="project" value="UniProtKB-ARBA"/>
</dbReference>
<evidence type="ECO:0000313" key="13">
    <source>
        <dbReference type="EMBL" id="KAF9738212.1"/>
    </source>
</evidence>
<feature type="compositionally biased region" description="Basic and acidic residues" evidence="11">
    <location>
        <begin position="90"/>
        <end position="99"/>
    </location>
</feature>
<feature type="region of interest" description="Disordered" evidence="11">
    <location>
        <begin position="500"/>
        <end position="520"/>
    </location>
</feature>
<keyword evidence="14" id="KW-1185">Reference proteome</keyword>
<keyword evidence="7" id="KW-0418">Kinase</keyword>
<feature type="compositionally biased region" description="Low complexity" evidence="11">
    <location>
        <begin position="702"/>
        <end position="717"/>
    </location>
</feature>
<keyword evidence="3" id="KW-0723">Serine/threonine-protein kinase</keyword>
<feature type="region of interest" description="Disordered" evidence="11">
    <location>
        <begin position="578"/>
        <end position="662"/>
    </location>
</feature>
<feature type="compositionally biased region" description="Basic and acidic residues" evidence="11">
    <location>
        <begin position="955"/>
        <end position="964"/>
    </location>
</feature>
<accession>A0A9P6GM10</accession>
<dbReference type="PROSITE" id="PS00108">
    <property type="entry name" value="PROTEIN_KINASE_ST"/>
    <property type="match status" value="1"/>
</dbReference>
<feature type="region of interest" description="Disordered" evidence="11">
    <location>
        <begin position="90"/>
        <end position="122"/>
    </location>
</feature>
<comment type="similarity">
    <text evidence="1">Belongs to the protein kinase superfamily. CAMK Ser/Thr protein kinase family. NIM1 subfamily.</text>
</comment>
<feature type="compositionally biased region" description="Basic and acidic residues" evidence="11">
    <location>
        <begin position="1006"/>
        <end position="1018"/>
    </location>
</feature>
<evidence type="ECO:0000256" key="2">
    <source>
        <dbReference type="ARBA" id="ARBA00012513"/>
    </source>
</evidence>
<evidence type="ECO:0000259" key="12">
    <source>
        <dbReference type="PROSITE" id="PS50011"/>
    </source>
</evidence>
<feature type="compositionally biased region" description="Polar residues" evidence="11">
    <location>
        <begin position="772"/>
        <end position="786"/>
    </location>
</feature>
<feature type="compositionally biased region" description="Polar residues" evidence="11">
    <location>
        <begin position="798"/>
        <end position="813"/>
    </location>
</feature>
<dbReference type="EMBL" id="WJXW01000003">
    <property type="protein sequence ID" value="KAF9738212.1"/>
    <property type="molecule type" value="Genomic_DNA"/>
</dbReference>
<feature type="compositionally biased region" description="Low complexity" evidence="11">
    <location>
        <begin position="641"/>
        <end position="661"/>
    </location>
</feature>
<evidence type="ECO:0000256" key="6">
    <source>
        <dbReference type="ARBA" id="ARBA00022741"/>
    </source>
</evidence>
<evidence type="ECO:0000256" key="7">
    <source>
        <dbReference type="ARBA" id="ARBA00022777"/>
    </source>
</evidence>
<feature type="compositionally biased region" description="Basic residues" evidence="11">
    <location>
        <begin position="504"/>
        <end position="514"/>
    </location>
</feature>
<feature type="region of interest" description="Disordered" evidence="11">
    <location>
        <begin position="1"/>
        <end position="60"/>
    </location>
</feature>